<dbReference type="PROSITE" id="PS01173">
    <property type="entry name" value="LIPASE_GDXG_HIS"/>
    <property type="match status" value="1"/>
</dbReference>
<dbReference type="Pfam" id="PF07859">
    <property type="entry name" value="Abhydrolase_3"/>
    <property type="match status" value="1"/>
</dbReference>
<dbReference type="EMBL" id="BAAAHE010000049">
    <property type="protein sequence ID" value="GAA0635903.1"/>
    <property type="molecule type" value="Genomic_DNA"/>
</dbReference>
<dbReference type="Proteomes" id="UP001500957">
    <property type="component" value="Unassembled WGS sequence"/>
</dbReference>
<dbReference type="SUPFAM" id="SSF53474">
    <property type="entry name" value="alpha/beta-Hydrolases"/>
    <property type="match status" value="1"/>
</dbReference>
<dbReference type="PANTHER" id="PTHR48081">
    <property type="entry name" value="AB HYDROLASE SUPERFAMILY PROTEIN C4A8.06C"/>
    <property type="match status" value="1"/>
</dbReference>
<reference evidence="4 5" key="1">
    <citation type="journal article" date="2019" name="Int. J. Syst. Evol. Microbiol.">
        <title>The Global Catalogue of Microorganisms (GCM) 10K type strain sequencing project: providing services to taxonomists for standard genome sequencing and annotation.</title>
        <authorList>
            <consortium name="The Broad Institute Genomics Platform"/>
            <consortium name="The Broad Institute Genome Sequencing Center for Infectious Disease"/>
            <person name="Wu L."/>
            <person name="Ma J."/>
        </authorList>
    </citation>
    <scope>NUCLEOTIDE SEQUENCE [LARGE SCALE GENOMIC DNA]</scope>
    <source>
        <strain evidence="4 5">JCM 10671</strain>
    </source>
</reference>
<proteinExistence type="inferred from homology"/>
<evidence type="ECO:0000313" key="4">
    <source>
        <dbReference type="EMBL" id="GAA0635903.1"/>
    </source>
</evidence>
<dbReference type="InterPro" id="IPR013094">
    <property type="entry name" value="AB_hydrolase_3"/>
</dbReference>
<dbReference type="InterPro" id="IPR050300">
    <property type="entry name" value="GDXG_lipolytic_enzyme"/>
</dbReference>
<sequence length="297" mass="31201">MLRLPAPVVRATLPLVRELSVAPRLPRPVRRAALDLVAGSMPRPGGTRASWGRIGGVPALRVDPPGDPKPREQGAVLYFHGGGYVVGSPSSHRPGFVRLAVGTGLPVLGLDYRLAPEHPFPAAFDDGVAAYRALRTGGTPAERIILGGDSAGAGMALALAMRLRDEGERPRCAALICPWVDLTAGASWRSGDDPDPLLSRAAVLGFARDYVGGASDDWRASPLHGDLAGLPPLVVHTAGDDILRPDGLELVERARAAGVTVDHRDYPGLWHDFHALAGLLGAGDDALVDLVEAILRT</sequence>
<dbReference type="PANTHER" id="PTHR48081:SF30">
    <property type="entry name" value="ACETYL-HYDROLASE LIPR-RELATED"/>
    <property type="match status" value="1"/>
</dbReference>
<protein>
    <submittedName>
        <fullName evidence="4">Alpha/beta hydrolase</fullName>
    </submittedName>
</protein>
<keyword evidence="2 4" id="KW-0378">Hydrolase</keyword>
<dbReference type="InterPro" id="IPR029058">
    <property type="entry name" value="AB_hydrolase_fold"/>
</dbReference>
<dbReference type="Gene3D" id="3.40.50.1820">
    <property type="entry name" value="alpha/beta hydrolase"/>
    <property type="match status" value="1"/>
</dbReference>
<comment type="similarity">
    <text evidence="1">Belongs to the 'GDXG' lipolytic enzyme family.</text>
</comment>
<dbReference type="RefSeq" id="WP_344609074.1">
    <property type="nucleotide sequence ID" value="NZ_BAAAHE010000049.1"/>
</dbReference>
<evidence type="ECO:0000313" key="5">
    <source>
        <dbReference type="Proteomes" id="UP001500957"/>
    </source>
</evidence>
<dbReference type="InterPro" id="IPR002168">
    <property type="entry name" value="Lipase_GDXG_HIS_AS"/>
</dbReference>
<dbReference type="GO" id="GO:0016787">
    <property type="term" value="F:hydrolase activity"/>
    <property type="evidence" value="ECO:0007669"/>
    <property type="project" value="UniProtKB-KW"/>
</dbReference>
<comment type="caution">
    <text evidence="4">The sequence shown here is derived from an EMBL/GenBank/DDBJ whole genome shotgun (WGS) entry which is preliminary data.</text>
</comment>
<name>A0ABN1HAR3_9ACTN</name>
<evidence type="ECO:0000256" key="2">
    <source>
        <dbReference type="ARBA" id="ARBA00022801"/>
    </source>
</evidence>
<accession>A0ABN1HAR3</accession>
<evidence type="ECO:0000256" key="1">
    <source>
        <dbReference type="ARBA" id="ARBA00010515"/>
    </source>
</evidence>
<evidence type="ECO:0000259" key="3">
    <source>
        <dbReference type="Pfam" id="PF07859"/>
    </source>
</evidence>
<organism evidence="4 5">
    <name type="scientific">Sporichthya brevicatena</name>
    <dbReference type="NCBI Taxonomy" id="171442"/>
    <lineage>
        <taxon>Bacteria</taxon>
        <taxon>Bacillati</taxon>
        <taxon>Actinomycetota</taxon>
        <taxon>Actinomycetes</taxon>
        <taxon>Sporichthyales</taxon>
        <taxon>Sporichthyaceae</taxon>
        <taxon>Sporichthya</taxon>
    </lineage>
</organism>
<keyword evidence="5" id="KW-1185">Reference proteome</keyword>
<gene>
    <name evidence="4" type="ORF">GCM10009547_45120</name>
</gene>
<feature type="domain" description="Alpha/beta hydrolase fold-3" evidence="3">
    <location>
        <begin position="76"/>
        <end position="274"/>
    </location>
</feature>